<name>M0EG79_9EURY</name>
<keyword evidence="3" id="KW-1185">Reference proteome</keyword>
<keyword evidence="1" id="KW-0472">Membrane</keyword>
<keyword evidence="1" id="KW-0812">Transmembrane</keyword>
<dbReference type="PATRIC" id="fig|1227466.3.peg.2074"/>
<keyword evidence="1" id="KW-1133">Transmembrane helix</keyword>
<feature type="transmembrane region" description="Helical" evidence="1">
    <location>
        <begin position="12"/>
        <end position="33"/>
    </location>
</feature>
<dbReference type="STRING" id="1227466.C464_10353"/>
<dbReference type="EMBL" id="AOJL01000039">
    <property type="protein sequence ID" value="ELZ46770.1"/>
    <property type="molecule type" value="Genomic_DNA"/>
</dbReference>
<feature type="transmembrane region" description="Helical" evidence="1">
    <location>
        <begin position="39"/>
        <end position="58"/>
    </location>
</feature>
<evidence type="ECO:0000313" key="3">
    <source>
        <dbReference type="Proteomes" id="UP000011509"/>
    </source>
</evidence>
<dbReference type="Proteomes" id="UP000011509">
    <property type="component" value="Unassembled WGS sequence"/>
</dbReference>
<organism evidence="2 3">
    <name type="scientific">Halorubrum coriense DSM 10284</name>
    <dbReference type="NCBI Taxonomy" id="1227466"/>
    <lineage>
        <taxon>Archaea</taxon>
        <taxon>Methanobacteriati</taxon>
        <taxon>Methanobacteriota</taxon>
        <taxon>Stenosarchaea group</taxon>
        <taxon>Halobacteria</taxon>
        <taxon>Halobacteriales</taxon>
        <taxon>Haloferacaceae</taxon>
        <taxon>Halorubrum</taxon>
    </lineage>
</organism>
<comment type="caution">
    <text evidence="2">The sequence shown here is derived from an EMBL/GenBank/DDBJ whole genome shotgun (WGS) entry which is preliminary data.</text>
</comment>
<proteinExistence type="predicted"/>
<evidence type="ECO:0000256" key="1">
    <source>
        <dbReference type="SAM" id="Phobius"/>
    </source>
</evidence>
<sequence>MPSEIVDHSTRVIAIQIGFWLIALAVGASAVGYRVSVTAAGAILGATIVASALVLEVAER</sequence>
<dbReference type="AlphaFoldDB" id="M0EG79"/>
<protein>
    <submittedName>
        <fullName evidence="2">Uncharacterized protein</fullName>
    </submittedName>
</protein>
<gene>
    <name evidence="2" type="ORF">C464_10353</name>
</gene>
<accession>M0EG79</accession>
<dbReference type="OrthoDB" id="379759at2157"/>
<reference evidence="2 3" key="1">
    <citation type="journal article" date="2014" name="PLoS Genet.">
        <title>Phylogenetically driven sequencing of extremely halophilic archaea reveals strategies for static and dynamic osmo-response.</title>
        <authorList>
            <person name="Becker E.A."/>
            <person name="Seitzer P.M."/>
            <person name="Tritt A."/>
            <person name="Larsen D."/>
            <person name="Krusor M."/>
            <person name="Yao A.I."/>
            <person name="Wu D."/>
            <person name="Madern D."/>
            <person name="Eisen J.A."/>
            <person name="Darling A.E."/>
            <person name="Facciotti M.T."/>
        </authorList>
    </citation>
    <scope>NUCLEOTIDE SEQUENCE [LARGE SCALE GENOMIC DNA]</scope>
    <source>
        <strain evidence="2 3">DSM 10284</strain>
    </source>
</reference>
<evidence type="ECO:0000313" key="2">
    <source>
        <dbReference type="EMBL" id="ELZ46770.1"/>
    </source>
</evidence>
<dbReference type="RefSeq" id="WP_006113595.1">
    <property type="nucleotide sequence ID" value="NZ_AOJL01000039.1"/>
</dbReference>